<keyword evidence="2" id="KW-1185">Reference proteome</keyword>
<evidence type="ECO:0000313" key="2">
    <source>
        <dbReference type="Proteomes" id="UP001187192"/>
    </source>
</evidence>
<proteinExistence type="predicted"/>
<protein>
    <submittedName>
        <fullName evidence="1">Uncharacterized protein</fullName>
    </submittedName>
</protein>
<organism evidence="1 2">
    <name type="scientific">Ficus carica</name>
    <name type="common">Common fig</name>
    <dbReference type="NCBI Taxonomy" id="3494"/>
    <lineage>
        <taxon>Eukaryota</taxon>
        <taxon>Viridiplantae</taxon>
        <taxon>Streptophyta</taxon>
        <taxon>Embryophyta</taxon>
        <taxon>Tracheophyta</taxon>
        <taxon>Spermatophyta</taxon>
        <taxon>Magnoliopsida</taxon>
        <taxon>eudicotyledons</taxon>
        <taxon>Gunneridae</taxon>
        <taxon>Pentapetalae</taxon>
        <taxon>rosids</taxon>
        <taxon>fabids</taxon>
        <taxon>Rosales</taxon>
        <taxon>Moraceae</taxon>
        <taxon>Ficeae</taxon>
        <taxon>Ficus</taxon>
    </lineage>
</organism>
<gene>
    <name evidence="1" type="ORF">TIFTF001_030347</name>
</gene>
<dbReference type="Proteomes" id="UP001187192">
    <property type="component" value="Unassembled WGS sequence"/>
</dbReference>
<sequence>MEELPLDRDRPASSLAFLLWPYCPPLVGVISSSKTSFVPELSIETSGSTYGVLPSRIVIDPNPEAPAA</sequence>
<reference evidence="1" key="1">
    <citation type="submission" date="2023-07" db="EMBL/GenBank/DDBJ databases">
        <title>draft genome sequence of fig (Ficus carica).</title>
        <authorList>
            <person name="Takahashi T."/>
            <person name="Nishimura K."/>
        </authorList>
    </citation>
    <scope>NUCLEOTIDE SEQUENCE</scope>
</reference>
<dbReference type="AlphaFoldDB" id="A0AA88DT58"/>
<accession>A0AA88DT58</accession>
<name>A0AA88DT58_FICCA</name>
<comment type="caution">
    <text evidence="1">The sequence shown here is derived from an EMBL/GenBank/DDBJ whole genome shotgun (WGS) entry which is preliminary data.</text>
</comment>
<evidence type="ECO:0000313" key="1">
    <source>
        <dbReference type="EMBL" id="GMN61256.1"/>
    </source>
</evidence>
<dbReference type="EMBL" id="BTGU01000109">
    <property type="protein sequence ID" value="GMN61256.1"/>
    <property type="molecule type" value="Genomic_DNA"/>
</dbReference>